<gene>
    <name evidence="2" type="ORF">ACFQ4H_18350</name>
</gene>
<reference evidence="3" key="1">
    <citation type="journal article" date="2019" name="Int. J. Syst. Evol. Microbiol.">
        <title>The Global Catalogue of Microorganisms (GCM) 10K type strain sequencing project: providing services to taxonomists for standard genome sequencing and annotation.</title>
        <authorList>
            <consortium name="The Broad Institute Genomics Platform"/>
            <consortium name="The Broad Institute Genome Sequencing Center for Infectious Disease"/>
            <person name="Wu L."/>
            <person name="Ma J."/>
        </authorList>
    </citation>
    <scope>NUCLEOTIDE SEQUENCE [LARGE SCALE GENOMIC DNA]</scope>
    <source>
        <strain evidence="3">JCM 31037</strain>
    </source>
</reference>
<dbReference type="NCBIfam" id="TIGR00254">
    <property type="entry name" value="GGDEF"/>
    <property type="match status" value="1"/>
</dbReference>
<dbReference type="InterPro" id="IPR029787">
    <property type="entry name" value="Nucleotide_cyclase"/>
</dbReference>
<organism evidence="2 3">
    <name type="scientific">Micromonospora sonneratiae</name>
    <dbReference type="NCBI Taxonomy" id="1184706"/>
    <lineage>
        <taxon>Bacteria</taxon>
        <taxon>Bacillati</taxon>
        <taxon>Actinomycetota</taxon>
        <taxon>Actinomycetes</taxon>
        <taxon>Micromonosporales</taxon>
        <taxon>Micromonosporaceae</taxon>
        <taxon>Micromonospora</taxon>
    </lineage>
</organism>
<dbReference type="PANTHER" id="PTHR45138:SF9">
    <property type="entry name" value="DIGUANYLATE CYCLASE DGCM-RELATED"/>
    <property type="match status" value="1"/>
</dbReference>
<dbReference type="PANTHER" id="PTHR45138">
    <property type="entry name" value="REGULATORY COMPONENTS OF SENSORY TRANSDUCTION SYSTEM"/>
    <property type="match status" value="1"/>
</dbReference>
<dbReference type="InterPro" id="IPR043128">
    <property type="entry name" value="Rev_trsase/Diguanyl_cyclase"/>
</dbReference>
<feature type="domain" description="GGDEF" evidence="1">
    <location>
        <begin position="372"/>
        <end position="504"/>
    </location>
</feature>
<evidence type="ECO:0000259" key="1">
    <source>
        <dbReference type="PROSITE" id="PS50887"/>
    </source>
</evidence>
<evidence type="ECO:0000313" key="3">
    <source>
        <dbReference type="Proteomes" id="UP001597260"/>
    </source>
</evidence>
<dbReference type="Proteomes" id="UP001597260">
    <property type="component" value="Unassembled WGS sequence"/>
</dbReference>
<dbReference type="SMART" id="SM00267">
    <property type="entry name" value="GGDEF"/>
    <property type="match status" value="1"/>
</dbReference>
<protein>
    <submittedName>
        <fullName evidence="2">GGDEF domain-containing protein</fullName>
    </submittedName>
</protein>
<proteinExistence type="predicted"/>
<dbReference type="SUPFAM" id="SSF55073">
    <property type="entry name" value="Nucleotide cyclase"/>
    <property type="match status" value="1"/>
</dbReference>
<dbReference type="InterPro" id="IPR050469">
    <property type="entry name" value="Diguanylate_Cyclase"/>
</dbReference>
<keyword evidence="3" id="KW-1185">Reference proteome</keyword>
<dbReference type="RefSeq" id="WP_377572211.1">
    <property type="nucleotide sequence ID" value="NZ_JBHTMP010000027.1"/>
</dbReference>
<dbReference type="InterPro" id="IPR011990">
    <property type="entry name" value="TPR-like_helical_dom_sf"/>
</dbReference>
<dbReference type="Gene3D" id="3.30.70.270">
    <property type="match status" value="1"/>
</dbReference>
<dbReference type="Pfam" id="PF00990">
    <property type="entry name" value="GGDEF"/>
    <property type="match status" value="1"/>
</dbReference>
<evidence type="ECO:0000313" key="2">
    <source>
        <dbReference type="EMBL" id="MFD1323056.1"/>
    </source>
</evidence>
<comment type="caution">
    <text evidence="2">The sequence shown here is derived from an EMBL/GenBank/DDBJ whole genome shotgun (WGS) entry which is preliminary data.</text>
</comment>
<dbReference type="EMBL" id="JBHTMP010000027">
    <property type="protein sequence ID" value="MFD1323056.1"/>
    <property type="molecule type" value="Genomic_DNA"/>
</dbReference>
<name>A0ABW3YFA3_9ACTN</name>
<dbReference type="InterPro" id="IPR000160">
    <property type="entry name" value="GGDEF_dom"/>
</dbReference>
<accession>A0ABW3YFA3</accession>
<dbReference type="SUPFAM" id="SSF48452">
    <property type="entry name" value="TPR-like"/>
    <property type="match status" value="1"/>
</dbReference>
<sequence length="504" mass="54284">MGSDGTEELRMLLRAGRNAEAAARADAVAASSDLRVAAYALLQKAAALLNMGRIRESAAVIDAADQAVRRYGDPVSEAQMHALAAFIPFVENSLDRCAAHLVQGARALHPGLPDTVDLVDAYNDLAFVHSLVGFHERADTLRTQALASAGRLGLFLPNIVKPEIQVRHAVYLDHCGRTAQARSVLSAVAHEAADLARRYGPDTLPPALRIYSWYAEVRLAALGDVTRPVVGLTGRDEIEETPETCLLLAFGDVCQAIASGRPDRALAQLDTVDVDARLIGVGEPYRLRALAYTAAGDHRAAHEADRTAFAATAEVSDRARQLFVDAVGIRLDHDELRQTAARYADEANTDALTGLPNRRHFDRYARSAPMVGQAAVGVVDLDGFHNVNSVHGHLTGDIVLQRVAGVMSRMVRRRDLLARVGGDEFALVLPDTTLDEAIELGRRMVAAVAGEDWESFVPGTPVGITVGWARLSAGGDVRMAFDEADRAMLSCKNARPGRLRTAHR</sequence>
<dbReference type="CDD" id="cd01949">
    <property type="entry name" value="GGDEF"/>
    <property type="match status" value="1"/>
</dbReference>
<dbReference type="PROSITE" id="PS50887">
    <property type="entry name" value="GGDEF"/>
    <property type="match status" value="1"/>
</dbReference>